<sequence>YFISSVSEKIIDLIVKSKIMTEEATFDVNKKPQYSKYFVTWTLKHIYNNIILTAEFKNDKIEQTETKSDEQAEIKSDEPAESKSDKQAETKSDEQAKIKDIKKFVNIYDCLDNDDLVIVTYWGVLVWTFNTKDSKIELNYCWEDESGNWDWDGIKVIKLFYEIAEKTFDEKMFYKKNFDIKKLKKKSYFLPPSSDMNIIHYSPAFSQSKSPEDVRFLFNELIEKHIKCRFFLIINGQKLIEDITKEDELRKVLNGCIEQIKNDNETLNTQIFRIFS</sequence>
<keyword evidence="3" id="KW-1185">Reference proteome</keyword>
<protein>
    <submittedName>
        <fullName evidence="2">859_t:CDS:1</fullName>
    </submittedName>
</protein>
<evidence type="ECO:0000256" key="1">
    <source>
        <dbReference type="SAM" id="MobiDB-lite"/>
    </source>
</evidence>
<evidence type="ECO:0000313" key="3">
    <source>
        <dbReference type="Proteomes" id="UP000789901"/>
    </source>
</evidence>
<gene>
    <name evidence="2" type="ORF">GMARGA_LOCUS21034</name>
</gene>
<name>A0ABN7VQM3_GIGMA</name>
<feature type="non-terminal residue" evidence="2">
    <location>
        <position position="1"/>
    </location>
</feature>
<evidence type="ECO:0000313" key="2">
    <source>
        <dbReference type="EMBL" id="CAG8789641.1"/>
    </source>
</evidence>
<accession>A0ABN7VQM3</accession>
<proteinExistence type="predicted"/>
<comment type="caution">
    <text evidence="2">The sequence shown here is derived from an EMBL/GenBank/DDBJ whole genome shotgun (WGS) entry which is preliminary data.</text>
</comment>
<organism evidence="2 3">
    <name type="scientific">Gigaspora margarita</name>
    <dbReference type="NCBI Taxonomy" id="4874"/>
    <lineage>
        <taxon>Eukaryota</taxon>
        <taxon>Fungi</taxon>
        <taxon>Fungi incertae sedis</taxon>
        <taxon>Mucoromycota</taxon>
        <taxon>Glomeromycotina</taxon>
        <taxon>Glomeromycetes</taxon>
        <taxon>Diversisporales</taxon>
        <taxon>Gigasporaceae</taxon>
        <taxon>Gigaspora</taxon>
    </lineage>
</organism>
<feature type="region of interest" description="Disordered" evidence="1">
    <location>
        <begin position="64"/>
        <end position="91"/>
    </location>
</feature>
<dbReference type="EMBL" id="CAJVQB010019035">
    <property type="protein sequence ID" value="CAG8789641.1"/>
    <property type="molecule type" value="Genomic_DNA"/>
</dbReference>
<reference evidence="2 3" key="1">
    <citation type="submission" date="2021-06" db="EMBL/GenBank/DDBJ databases">
        <authorList>
            <person name="Kallberg Y."/>
            <person name="Tangrot J."/>
            <person name="Rosling A."/>
        </authorList>
    </citation>
    <scope>NUCLEOTIDE SEQUENCE [LARGE SCALE GENOMIC DNA]</scope>
    <source>
        <strain evidence="2 3">120-4 pot B 10/14</strain>
    </source>
</reference>
<dbReference type="Proteomes" id="UP000789901">
    <property type="component" value="Unassembled WGS sequence"/>
</dbReference>